<organism evidence="1 2">
    <name type="scientific">Devosia lucknowensis</name>
    <dbReference type="NCBI Taxonomy" id="1096929"/>
    <lineage>
        <taxon>Bacteria</taxon>
        <taxon>Pseudomonadati</taxon>
        <taxon>Pseudomonadota</taxon>
        <taxon>Alphaproteobacteria</taxon>
        <taxon>Hyphomicrobiales</taxon>
        <taxon>Devosiaceae</taxon>
        <taxon>Devosia</taxon>
    </lineage>
</organism>
<evidence type="ECO:0000313" key="2">
    <source>
        <dbReference type="Proteomes" id="UP000194474"/>
    </source>
</evidence>
<reference evidence="2" key="1">
    <citation type="submission" date="2017-04" db="EMBL/GenBank/DDBJ databases">
        <authorList>
            <person name="Varghese N."/>
            <person name="Submissions S."/>
        </authorList>
    </citation>
    <scope>NUCLEOTIDE SEQUENCE [LARGE SCALE GENOMIC DNA]</scope>
</reference>
<dbReference type="Proteomes" id="UP000194474">
    <property type="component" value="Unassembled WGS sequence"/>
</dbReference>
<dbReference type="AlphaFoldDB" id="A0A1Y6F5Q3"/>
<evidence type="ECO:0000313" key="1">
    <source>
        <dbReference type="EMBL" id="SMQ70107.1"/>
    </source>
</evidence>
<sequence length="133" mass="14688">MTIEPTKEAQFKQRFISVLADLQEDGVKDPQAMGLVGSLAAELADNLEQKSWTSSKQAMTSAVYDALLESFQKRGNQFYQDGKTKHAYAIQLLGVSLVATTQRGDADIAAGEKLLDQVIDSAVAQYRRTRPRH</sequence>
<keyword evidence="2" id="KW-1185">Reference proteome</keyword>
<protein>
    <submittedName>
        <fullName evidence="1">Uncharacterized protein</fullName>
    </submittedName>
</protein>
<dbReference type="RefSeq" id="WP_086470065.1">
    <property type="nucleotide sequence ID" value="NZ_FXWK01000001.1"/>
</dbReference>
<dbReference type="OrthoDB" id="7948973at2"/>
<accession>A0A1Y6F5Q3</accession>
<dbReference type="EMBL" id="FXWK01000001">
    <property type="protein sequence ID" value="SMQ70107.1"/>
    <property type="molecule type" value="Genomic_DNA"/>
</dbReference>
<name>A0A1Y6F5Q3_9HYPH</name>
<gene>
    <name evidence="1" type="ORF">SAMN06295905_1777</name>
</gene>
<proteinExistence type="predicted"/>